<name>A0A8K0TIP6_9PEZI</name>
<comment type="caution">
    <text evidence="2">The sequence shown here is derived from an EMBL/GenBank/DDBJ whole genome shotgun (WGS) entry which is preliminary data.</text>
</comment>
<feature type="signal peptide" evidence="1">
    <location>
        <begin position="1"/>
        <end position="21"/>
    </location>
</feature>
<sequence length="81" mass="9184">MRLSASLVHLFCFLFPGRDLGTHLLSSVFLRSPIPKRRARCHANPPSYVCRGPRGIKSVNASHPWPASWRAFCPLYSENFT</sequence>
<evidence type="ECO:0008006" key="4">
    <source>
        <dbReference type="Google" id="ProtNLM"/>
    </source>
</evidence>
<keyword evidence="1" id="KW-0732">Signal</keyword>
<evidence type="ECO:0000313" key="3">
    <source>
        <dbReference type="Proteomes" id="UP000813385"/>
    </source>
</evidence>
<dbReference type="OrthoDB" id="294251at2759"/>
<dbReference type="Proteomes" id="UP000813385">
    <property type="component" value="Unassembled WGS sequence"/>
</dbReference>
<evidence type="ECO:0000313" key="2">
    <source>
        <dbReference type="EMBL" id="KAH7368255.1"/>
    </source>
</evidence>
<reference evidence="2" key="1">
    <citation type="journal article" date="2021" name="Nat. Commun.">
        <title>Genetic determinants of endophytism in the Arabidopsis root mycobiome.</title>
        <authorList>
            <person name="Mesny F."/>
            <person name="Miyauchi S."/>
            <person name="Thiergart T."/>
            <person name="Pickel B."/>
            <person name="Atanasova L."/>
            <person name="Karlsson M."/>
            <person name="Huettel B."/>
            <person name="Barry K.W."/>
            <person name="Haridas S."/>
            <person name="Chen C."/>
            <person name="Bauer D."/>
            <person name="Andreopoulos W."/>
            <person name="Pangilinan J."/>
            <person name="LaButti K."/>
            <person name="Riley R."/>
            <person name="Lipzen A."/>
            <person name="Clum A."/>
            <person name="Drula E."/>
            <person name="Henrissat B."/>
            <person name="Kohler A."/>
            <person name="Grigoriev I.V."/>
            <person name="Martin F.M."/>
            <person name="Hacquard S."/>
        </authorList>
    </citation>
    <scope>NUCLEOTIDE SEQUENCE</scope>
    <source>
        <strain evidence="2">MPI-CAGE-AT-0016</strain>
    </source>
</reference>
<dbReference type="AlphaFoldDB" id="A0A8K0TIP6"/>
<keyword evidence="3" id="KW-1185">Reference proteome</keyword>
<organism evidence="2 3">
    <name type="scientific">Plectosphaerella cucumerina</name>
    <dbReference type="NCBI Taxonomy" id="40658"/>
    <lineage>
        <taxon>Eukaryota</taxon>
        <taxon>Fungi</taxon>
        <taxon>Dikarya</taxon>
        <taxon>Ascomycota</taxon>
        <taxon>Pezizomycotina</taxon>
        <taxon>Sordariomycetes</taxon>
        <taxon>Hypocreomycetidae</taxon>
        <taxon>Glomerellales</taxon>
        <taxon>Plectosphaerellaceae</taxon>
        <taxon>Plectosphaerella</taxon>
    </lineage>
</organism>
<dbReference type="EMBL" id="JAGPXD010000002">
    <property type="protein sequence ID" value="KAH7368255.1"/>
    <property type="molecule type" value="Genomic_DNA"/>
</dbReference>
<protein>
    <recommendedName>
        <fullName evidence="4">Secreted protein</fullName>
    </recommendedName>
</protein>
<accession>A0A8K0TIP6</accession>
<feature type="chain" id="PRO_5035481619" description="Secreted protein" evidence="1">
    <location>
        <begin position="22"/>
        <end position="81"/>
    </location>
</feature>
<evidence type="ECO:0000256" key="1">
    <source>
        <dbReference type="SAM" id="SignalP"/>
    </source>
</evidence>
<gene>
    <name evidence="2" type="ORF">B0T11DRAFT_276694</name>
</gene>
<proteinExistence type="predicted"/>